<reference evidence="1 2" key="1">
    <citation type="journal article" date="2022" name="Plant J.">
        <title>Chromosome-level genome of Camellia lanceoleosa provides a valuable resource for understanding genome evolution and self-incompatibility.</title>
        <authorList>
            <person name="Gong W."/>
            <person name="Xiao S."/>
            <person name="Wang L."/>
            <person name="Liao Z."/>
            <person name="Chang Y."/>
            <person name="Mo W."/>
            <person name="Hu G."/>
            <person name="Li W."/>
            <person name="Zhao G."/>
            <person name="Zhu H."/>
            <person name="Hu X."/>
            <person name="Ji K."/>
            <person name="Xiang X."/>
            <person name="Song Q."/>
            <person name="Yuan D."/>
            <person name="Jin S."/>
            <person name="Zhang L."/>
        </authorList>
    </citation>
    <scope>NUCLEOTIDE SEQUENCE [LARGE SCALE GENOMIC DNA]</scope>
    <source>
        <strain evidence="1">SQ_2022a</strain>
    </source>
</reference>
<dbReference type="EMBL" id="CM045769">
    <property type="protein sequence ID" value="KAI7993389.1"/>
    <property type="molecule type" value="Genomic_DNA"/>
</dbReference>
<dbReference type="Proteomes" id="UP001060215">
    <property type="component" value="Chromosome 12"/>
</dbReference>
<keyword evidence="2" id="KW-1185">Reference proteome</keyword>
<protein>
    <submittedName>
        <fullName evidence="1">Polygalacturonase-2</fullName>
    </submittedName>
</protein>
<comment type="caution">
    <text evidence="1">The sequence shown here is derived from an EMBL/GenBank/DDBJ whole genome shotgun (WGS) entry which is preliminary data.</text>
</comment>
<gene>
    <name evidence="1" type="ORF">LOK49_LG11G00695</name>
</gene>
<sequence length="142" mass="15422">MRRTQDKAIKRFLVRNIVEQAAVSDVQEACAFHNFQNSIGLQILEIWKSEIWAAVKLQISRFNSEGLFCSEFGAVWWSLASSVSGVEPGVEFGFGATSMWCDDCISIVCGSQKVQASDITCGPGHGISFGSLGSGMNYLMAA</sequence>
<name>A0ACC0FXV0_9ERIC</name>
<proteinExistence type="predicted"/>
<organism evidence="1 2">
    <name type="scientific">Camellia lanceoleosa</name>
    <dbReference type="NCBI Taxonomy" id="1840588"/>
    <lineage>
        <taxon>Eukaryota</taxon>
        <taxon>Viridiplantae</taxon>
        <taxon>Streptophyta</taxon>
        <taxon>Embryophyta</taxon>
        <taxon>Tracheophyta</taxon>
        <taxon>Spermatophyta</taxon>
        <taxon>Magnoliopsida</taxon>
        <taxon>eudicotyledons</taxon>
        <taxon>Gunneridae</taxon>
        <taxon>Pentapetalae</taxon>
        <taxon>asterids</taxon>
        <taxon>Ericales</taxon>
        <taxon>Theaceae</taxon>
        <taxon>Camellia</taxon>
    </lineage>
</organism>
<evidence type="ECO:0000313" key="1">
    <source>
        <dbReference type="EMBL" id="KAI7993389.1"/>
    </source>
</evidence>
<evidence type="ECO:0000313" key="2">
    <source>
        <dbReference type="Proteomes" id="UP001060215"/>
    </source>
</evidence>
<accession>A0ACC0FXV0</accession>